<feature type="transmembrane region" description="Helical" evidence="6">
    <location>
        <begin position="205"/>
        <end position="226"/>
    </location>
</feature>
<dbReference type="Proteomes" id="UP001232445">
    <property type="component" value="Unassembled WGS sequence"/>
</dbReference>
<feature type="transmembrane region" description="Helical" evidence="6">
    <location>
        <begin position="6"/>
        <end position="26"/>
    </location>
</feature>
<accession>A0ABU0CQY6</accession>
<comment type="caution">
    <text evidence="7">The sequence shown here is derived from an EMBL/GenBank/DDBJ whole genome shotgun (WGS) entry which is preliminary data.</text>
</comment>
<keyword evidence="3 6" id="KW-0812">Transmembrane</keyword>
<protein>
    <submittedName>
        <fullName evidence="7">Effector of murein hydrolase</fullName>
    </submittedName>
</protein>
<dbReference type="EMBL" id="JAUSUQ010000005">
    <property type="protein sequence ID" value="MDQ0338829.1"/>
    <property type="molecule type" value="Genomic_DNA"/>
</dbReference>
<sequence length="229" mass="24360">MGTLAFQTLTITLVTSVSYVLGLRLFRQLNRTFLNPLFTATLFMVVLLSVLKIDYHMFAEGTRVFTFLLNTATVALAIPLYKQWQLLRKNLNQIVLSISLGHGVGIASAVILAKTINLNDHLLTSLIPKSVTIPVALSLSQALGGVTSFTVLFVLTSALFSITCGPKLLSLCGIKSNLAKGLALGASAQVLGATKAMKWGEEAGAMGSVGMTASAILLCLIFPLLVHIV</sequence>
<feature type="transmembrane region" description="Helical" evidence="6">
    <location>
        <begin position="33"/>
        <end position="51"/>
    </location>
</feature>
<keyword evidence="4 6" id="KW-1133">Transmembrane helix</keyword>
<reference evidence="7 8" key="1">
    <citation type="submission" date="2023-07" db="EMBL/GenBank/DDBJ databases">
        <title>Genomic Encyclopedia of Type Strains, Phase IV (KMG-IV): sequencing the most valuable type-strain genomes for metagenomic binning, comparative biology and taxonomic classification.</title>
        <authorList>
            <person name="Goeker M."/>
        </authorList>
    </citation>
    <scope>NUCLEOTIDE SEQUENCE [LARGE SCALE GENOMIC DNA]</scope>
    <source>
        <strain evidence="7 8">DSM 17740</strain>
    </source>
</reference>
<evidence type="ECO:0000256" key="5">
    <source>
        <dbReference type="ARBA" id="ARBA00023136"/>
    </source>
</evidence>
<dbReference type="RefSeq" id="WP_307337830.1">
    <property type="nucleotide sequence ID" value="NZ_JAUSUQ010000005.1"/>
</dbReference>
<feature type="transmembrane region" description="Helical" evidence="6">
    <location>
        <begin position="93"/>
        <end position="113"/>
    </location>
</feature>
<evidence type="ECO:0000256" key="2">
    <source>
        <dbReference type="ARBA" id="ARBA00022475"/>
    </source>
</evidence>
<name>A0ABU0CQY6_9BACI</name>
<keyword evidence="8" id="KW-1185">Reference proteome</keyword>
<evidence type="ECO:0000313" key="7">
    <source>
        <dbReference type="EMBL" id="MDQ0338829.1"/>
    </source>
</evidence>
<dbReference type="PANTHER" id="PTHR30249:SF17">
    <property type="entry name" value="HOLIN-LIKE PROTEIN CIDB"/>
    <property type="match status" value="1"/>
</dbReference>
<feature type="transmembrane region" description="Helical" evidence="6">
    <location>
        <begin position="133"/>
        <end position="160"/>
    </location>
</feature>
<keyword evidence="5 6" id="KW-0472">Membrane</keyword>
<dbReference type="InterPro" id="IPR007300">
    <property type="entry name" value="CidB/LrgB"/>
</dbReference>
<dbReference type="PANTHER" id="PTHR30249">
    <property type="entry name" value="PUTATIVE SEROTONIN TRANSPORTER"/>
    <property type="match status" value="1"/>
</dbReference>
<evidence type="ECO:0000256" key="3">
    <source>
        <dbReference type="ARBA" id="ARBA00022692"/>
    </source>
</evidence>
<dbReference type="GO" id="GO:0016787">
    <property type="term" value="F:hydrolase activity"/>
    <property type="evidence" value="ECO:0007669"/>
    <property type="project" value="UniProtKB-KW"/>
</dbReference>
<proteinExistence type="predicted"/>
<evidence type="ECO:0000256" key="4">
    <source>
        <dbReference type="ARBA" id="ARBA00022989"/>
    </source>
</evidence>
<keyword evidence="2" id="KW-1003">Cell membrane</keyword>
<organism evidence="7 8">
    <name type="scientific">Caldalkalibacillus uzonensis</name>
    <dbReference type="NCBI Taxonomy" id="353224"/>
    <lineage>
        <taxon>Bacteria</taxon>
        <taxon>Bacillati</taxon>
        <taxon>Bacillota</taxon>
        <taxon>Bacilli</taxon>
        <taxon>Bacillales</taxon>
        <taxon>Bacillaceae</taxon>
        <taxon>Caldalkalibacillus</taxon>
    </lineage>
</organism>
<evidence type="ECO:0000256" key="1">
    <source>
        <dbReference type="ARBA" id="ARBA00004651"/>
    </source>
</evidence>
<dbReference type="Pfam" id="PF04172">
    <property type="entry name" value="LrgB"/>
    <property type="match status" value="1"/>
</dbReference>
<feature type="transmembrane region" description="Helical" evidence="6">
    <location>
        <begin position="63"/>
        <end position="81"/>
    </location>
</feature>
<keyword evidence="7" id="KW-0378">Hydrolase</keyword>
<gene>
    <name evidence="7" type="ORF">J2S00_001615</name>
</gene>
<evidence type="ECO:0000313" key="8">
    <source>
        <dbReference type="Proteomes" id="UP001232445"/>
    </source>
</evidence>
<comment type="subcellular location">
    <subcellularLocation>
        <location evidence="1">Cell membrane</location>
        <topology evidence="1">Multi-pass membrane protein</topology>
    </subcellularLocation>
</comment>
<evidence type="ECO:0000256" key="6">
    <source>
        <dbReference type="SAM" id="Phobius"/>
    </source>
</evidence>